<dbReference type="PANTHER" id="PTHR47796">
    <property type="entry name" value="ZINC METALLOPROTEINASE-LIKE PROTEIN"/>
    <property type="match status" value="1"/>
</dbReference>
<sequence length="487" mass="55473">MQDPQSILKLSVIWRRNKYVVEMNSDASVKELGHELQKLTDVKADTMRFIVSVNKGSKLLLPFSDDHSSLSLHEASVIEGKPIRMMGVSEDEVDKVLQNEKVDLRIVGFDEEEKRLRQRMLDGPHVPLKLPQGPYTFCDFRTLQLPGVELNPPASEALKRMHMLAADPGIVAIMNQHRWRVGIMTELAPVGYVGISPKCLLGFNKNQGEEISLRLRTDDLKGFRKYESIKKTLLHELAHMVYTEHDANFYALDKQLNQEAAALDWTRTRGQTLSEVRHSDHYEENFDGGDVRNFSQKLGGNVSDQLASARASSVAAAYRRLASASVNSSEVSKVHEEPDSDDSGKQRNVKVENFNESQHSDNSSLETQIREITSSSGRDNRNTGLSRIDIRRQNVYTINRDVGQEHVNISNNWDFDCFFNLGQPEWDDRRDCLGYEEVFDEVETLLRYNNGSEGFLNSVLHRFIGIFEEEMRRVVVGDSWREGGRKS</sequence>
<dbReference type="SUPFAM" id="SSF54236">
    <property type="entry name" value="Ubiquitin-like"/>
    <property type="match status" value="1"/>
</dbReference>
<dbReference type="EMBL" id="JAFEMO010000001">
    <property type="protein sequence ID" value="KAH7576673.1"/>
    <property type="molecule type" value="Genomic_DNA"/>
</dbReference>
<feature type="compositionally biased region" description="Polar residues" evidence="1">
    <location>
        <begin position="354"/>
        <end position="384"/>
    </location>
</feature>
<evidence type="ECO:0000259" key="2">
    <source>
        <dbReference type="PROSITE" id="PS51397"/>
    </source>
</evidence>
<comment type="caution">
    <text evidence="3">The sequence shown here is derived from an EMBL/GenBank/DDBJ whole genome shotgun (WGS) entry which is preliminary data.</text>
</comment>
<proteinExistence type="predicted"/>
<dbReference type="InterPro" id="IPR029071">
    <property type="entry name" value="Ubiquitin-like_domsf"/>
</dbReference>
<dbReference type="Gene3D" id="3.10.20.90">
    <property type="entry name" value="Phosphatidylinositol 3-kinase Catalytic Subunit, Chain A, domain 1"/>
    <property type="match status" value="1"/>
</dbReference>
<dbReference type="PANTHER" id="PTHR47796:SF1">
    <property type="entry name" value="OS08G0500800 PROTEIN"/>
    <property type="match status" value="1"/>
</dbReference>
<feature type="compositionally biased region" description="Basic and acidic residues" evidence="1">
    <location>
        <begin position="332"/>
        <end position="345"/>
    </location>
</feature>
<dbReference type="Proteomes" id="UP000827721">
    <property type="component" value="Unassembled WGS sequence"/>
</dbReference>
<keyword evidence="4" id="KW-1185">Reference proteome</keyword>
<name>A0ABQ8IJ40_9ROSI</name>
<dbReference type="Pfam" id="PF08325">
    <property type="entry name" value="WLM"/>
    <property type="match status" value="1"/>
</dbReference>
<feature type="region of interest" description="Disordered" evidence="1">
    <location>
        <begin position="327"/>
        <end position="384"/>
    </location>
</feature>
<dbReference type="PROSITE" id="PS51397">
    <property type="entry name" value="WLM"/>
    <property type="match status" value="1"/>
</dbReference>
<reference evidence="3 4" key="1">
    <citation type="submission" date="2021-02" db="EMBL/GenBank/DDBJ databases">
        <title>Plant Genome Project.</title>
        <authorList>
            <person name="Zhang R.-G."/>
        </authorList>
    </citation>
    <scope>NUCLEOTIDE SEQUENCE [LARGE SCALE GENOMIC DNA]</scope>
    <source>
        <tissue evidence="3">Leaves</tissue>
    </source>
</reference>
<accession>A0ABQ8IJ40</accession>
<gene>
    <name evidence="3" type="ORF">JRO89_XS01G0128300</name>
</gene>
<evidence type="ECO:0000313" key="4">
    <source>
        <dbReference type="Proteomes" id="UP000827721"/>
    </source>
</evidence>
<dbReference type="InterPro" id="IPR013536">
    <property type="entry name" value="WLM_dom"/>
</dbReference>
<evidence type="ECO:0000256" key="1">
    <source>
        <dbReference type="SAM" id="MobiDB-lite"/>
    </source>
</evidence>
<feature type="domain" description="WLM" evidence="2">
    <location>
        <begin position="128"/>
        <end position="322"/>
    </location>
</feature>
<protein>
    <recommendedName>
        <fullName evidence="2">WLM domain-containing protein</fullName>
    </recommendedName>
</protein>
<organism evidence="3 4">
    <name type="scientific">Xanthoceras sorbifolium</name>
    <dbReference type="NCBI Taxonomy" id="99658"/>
    <lineage>
        <taxon>Eukaryota</taxon>
        <taxon>Viridiplantae</taxon>
        <taxon>Streptophyta</taxon>
        <taxon>Embryophyta</taxon>
        <taxon>Tracheophyta</taxon>
        <taxon>Spermatophyta</taxon>
        <taxon>Magnoliopsida</taxon>
        <taxon>eudicotyledons</taxon>
        <taxon>Gunneridae</taxon>
        <taxon>Pentapetalae</taxon>
        <taxon>rosids</taxon>
        <taxon>malvids</taxon>
        <taxon>Sapindales</taxon>
        <taxon>Sapindaceae</taxon>
        <taxon>Xanthoceroideae</taxon>
        <taxon>Xanthoceras</taxon>
    </lineage>
</organism>
<evidence type="ECO:0000313" key="3">
    <source>
        <dbReference type="EMBL" id="KAH7576673.1"/>
    </source>
</evidence>